<proteinExistence type="predicted"/>
<feature type="region of interest" description="Disordered" evidence="1">
    <location>
        <begin position="498"/>
        <end position="557"/>
    </location>
</feature>
<feature type="compositionally biased region" description="Basic and acidic residues" evidence="1">
    <location>
        <begin position="515"/>
        <end position="525"/>
    </location>
</feature>
<name>A0AAN7YC33_9EURO</name>
<comment type="caution">
    <text evidence="2">The sequence shown here is derived from an EMBL/GenBank/DDBJ whole genome shotgun (WGS) entry which is preliminary data.</text>
</comment>
<evidence type="ECO:0008006" key="4">
    <source>
        <dbReference type="Google" id="ProtNLM"/>
    </source>
</evidence>
<accession>A0AAN7YC33</accession>
<evidence type="ECO:0000256" key="1">
    <source>
        <dbReference type="SAM" id="MobiDB-lite"/>
    </source>
</evidence>
<sequence length="557" mass="61028">MTSDDQQFLDLLASIPQDMASYGSRIADYIEKHSNAIAADLREAIDHASWLPESLKPPRGASHGFFAAPPPPPQGPYEKTVAFISKNRTAIAVVLAFAGTTAYLVHRRRRAHAKKRRAKKLPNGAKKEIVVLACSTFHDPLTRSLAVDLERRGYIVYVTVSSTEEDTLVHQEAKPDLRPIWIDVTSTVPNPAYDTHPDLDPIRELLSKSSRSISPSSPRVSLGSKPYEHSLAGIILFPGCSGYPVGPFALLHPSDVVDSVNTRLLQPLLTAQQFLPLLARHSYDSKAPTSIVIAYPSIPQALNPPAELTSTLVSTSLSALAASLRREITVSSANIVVSELKLGNFDLGSTYSRTFNRDIYPESGHEHSQALTHWHSSQRAAAQRSRFGQSKSTRGSSAREFHNAVFDALAPPSRYKAFNRWEWGFSKRSSVVFVGSGARVYDLCGKVLPSGLVSLMMGYRRRRDTCLLPGSVREKVEGDGLEDLETIGLVSTLDIATGQPVRRPRDEEEGLAGGFDERNAWREGSRAQSDTSSQGQISLQDHDLNPGAGESAMWEKV</sequence>
<dbReference type="InterPro" id="IPR013952">
    <property type="entry name" value="DUF1776_fun"/>
</dbReference>
<dbReference type="AlphaFoldDB" id="A0AAN7YC33"/>
<dbReference type="EMBL" id="JAVRRJ010000002">
    <property type="protein sequence ID" value="KAK5088065.1"/>
    <property type="molecule type" value="Genomic_DNA"/>
</dbReference>
<dbReference type="PANTHER" id="PTHR43313:SF1">
    <property type="entry name" value="3BETA-HYDROXYSTEROID DEHYDROGENASE DHS-16"/>
    <property type="match status" value="1"/>
</dbReference>
<feature type="compositionally biased region" description="Polar residues" evidence="1">
    <location>
        <begin position="526"/>
        <end position="539"/>
    </location>
</feature>
<dbReference type="Pfam" id="PF08643">
    <property type="entry name" value="DUF1776"/>
    <property type="match status" value="1"/>
</dbReference>
<organism evidence="2 3">
    <name type="scientific">Lithohypha guttulata</name>
    <dbReference type="NCBI Taxonomy" id="1690604"/>
    <lineage>
        <taxon>Eukaryota</taxon>
        <taxon>Fungi</taxon>
        <taxon>Dikarya</taxon>
        <taxon>Ascomycota</taxon>
        <taxon>Pezizomycotina</taxon>
        <taxon>Eurotiomycetes</taxon>
        <taxon>Chaetothyriomycetidae</taxon>
        <taxon>Chaetothyriales</taxon>
        <taxon>Trichomeriaceae</taxon>
        <taxon>Lithohypha</taxon>
    </lineage>
</organism>
<protein>
    <recommendedName>
        <fullName evidence="4">DUF1776-domain-containing protein</fullName>
    </recommendedName>
</protein>
<evidence type="ECO:0000313" key="2">
    <source>
        <dbReference type="EMBL" id="KAK5088065.1"/>
    </source>
</evidence>
<gene>
    <name evidence="2" type="ORF">LTR05_002281</name>
</gene>
<dbReference type="PANTHER" id="PTHR43313">
    <property type="entry name" value="SHORT-CHAIN DEHYDROGENASE/REDUCTASE FAMILY 9C"/>
    <property type="match status" value="1"/>
</dbReference>
<keyword evidence="3" id="KW-1185">Reference proteome</keyword>
<evidence type="ECO:0000313" key="3">
    <source>
        <dbReference type="Proteomes" id="UP001309876"/>
    </source>
</evidence>
<dbReference type="Proteomes" id="UP001309876">
    <property type="component" value="Unassembled WGS sequence"/>
</dbReference>
<reference evidence="2 3" key="1">
    <citation type="submission" date="2023-08" db="EMBL/GenBank/DDBJ databases">
        <title>Black Yeasts Isolated from many extreme environments.</title>
        <authorList>
            <person name="Coleine C."/>
            <person name="Stajich J.E."/>
            <person name="Selbmann L."/>
        </authorList>
    </citation>
    <scope>NUCLEOTIDE SEQUENCE [LARGE SCALE GENOMIC DNA]</scope>
    <source>
        <strain evidence="2 3">CCFEE 5910</strain>
    </source>
</reference>